<accession>A0A1J1IMD6</accession>
<reference evidence="5 6" key="1">
    <citation type="submission" date="2015-04" db="EMBL/GenBank/DDBJ databases">
        <authorList>
            <person name="Syromyatnikov M.Y."/>
            <person name="Popov V.N."/>
        </authorList>
    </citation>
    <scope>NUCLEOTIDE SEQUENCE [LARGE SCALE GENOMIC DNA]</scope>
</reference>
<evidence type="ECO:0000313" key="6">
    <source>
        <dbReference type="Proteomes" id="UP000183832"/>
    </source>
</evidence>
<dbReference type="InterPro" id="IPR006598">
    <property type="entry name" value="CAP10"/>
</dbReference>
<proteinExistence type="predicted"/>
<organism evidence="5 6">
    <name type="scientific">Clunio marinus</name>
    <dbReference type="NCBI Taxonomy" id="568069"/>
    <lineage>
        <taxon>Eukaryota</taxon>
        <taxon>Metazoa</taxon>
        <taxon>Ecdysozoa</taxon>
        <taxon>Arthropoda</taxon>
        <taxon>Hexapoda</taxon>
        <taxon>Insecta</taxon>
        <taxon>Pterygota</taxon>
        <taxon>Neoptera</taxon>
        <taxon>Endopterygota</taxon>
        <taxon>Diptera</taxon>
        <taxon>Nematocera</taxon>
        <taxon>Chironomoidea</taxon>
        <taxon>Chironomidae</taxon>
        <taxon>Clunio</taxon>
    </lineage>
</organism>
<comment type="function">
    <text evidence="2">Protein O-glucosyltransferase. Catalyzes the reaction that attaches glucose through an O-glycosidic linkage to a conserved serine residue found in the consensus sequence C-X-S-X-[PA]-C in epidermal growth factor-like repeats. Regulates Notch signaling by glucosylating Notch in the ER, glucosylation is required for the correct folding and cleavage of Notch.</text>
</comment>
<evidence type="ECO:0000256" key="1">
    <source>
        <dbReference type="ARBA" id="ARBA00004319"/>
    </source>
</evidence>
<dbReference type="InterPro" id="IPR013783">
    <property type="entry name" value="Ig-like_fold"/>
</dbReference>
<dbReference type="Gene3D" id="2.60.40.10">
    <property type="entry name" value="Immunoglobulins"/>
    <property type="match status" value="1"/>
</dbReference>
<keyword evidence="6" id="KW-1185">Reference proteome</keyword>
<sequence length="483" mass="57509">MMGKVLFLLFLTFSLSSSWVHDGRIIGFELVRDAVLPVNYFFVQLVDVYGRNFTNINDNHKNLLKFEISDHCKRYSQDLIHTGDGLFIVRLRNFEECHNIQLTIKYDNRHLNGSPFCLKDVIPEQCECPRNMNKVMNAMKCPSFNRQINHDLKPFPQVNFTKIKAQVLKQFQNFKSSSLCNYLVKRNKIYRKCYGQYTGFSMFMDNMLVSLTNKVYLPDFEFFINLGDWPLIRKSAHNIPIFSWCSSIDNMDIVLPTYDLTESILHMFYRVTLDTLSIQKEQWKWKEKIEKAFFRGRDSRRERLELIDISRTHPDLLNASITNFFFFTKEIHKYGPKVGHIPFTDFFEYKYQVNMDGTVAAYRLPYLLAGNSVVLKQESPYYEHFYRDLIPFKHFIPFHRDPKLDLVEKIRWLKKHDKQAQQITKNARDFVRENLLPSNIFCYYLMLFKNYSERIVSPIEVSEDMEKVDTKSWKCSCTKNKIN</sequence>
<protein>
    <submittedName>
        <fullName evidence="5">CLUMA_CG014350, isoform A</fullName>
    </submittedName>
</protein>
<keyword evidence="3" id="KW-0732">Signal</keyword>
<evidence type="ECO:0000256" key="2">
    <source>
        <dbReference type="ARBA" id="ARBA00045690"/>
    </source>
</evidence>
<evidence type="ECO:0000256" key="3">
    <source>
        <dbReference type="SAM" id="SignalP"/>
    </source>
</evidence>
<name>A0A1J1IMD6_9DIPT</name>
<dbReference type="Pfam" id="PF05686">
    <property type="entry name" value="Glyco_transf_90"/>
    <property type="match status" value="1"/>
</dbReference>
<feature type="domain" description="Glycosyl transferase CAP10" evidence="4">
    <location>
        <begin position="216"/>
        <end position="458"/>
    </location>
</feature>
<dbReference type="PANTHER" id="PTHR12203:SF122">
    <property type="entry name" value="GLYCOSYL TRANSFERASE CAP10 DOMAIN-CONTAINING PROTEIN"/>
    <property type="match status" value="1"/>
</dbReference>
<dbReference type="Proteomes" id="UP000183832">
    <property type="component" value="Unassembled WGS sequence"/>
</dbReference>
<dbReference type="GO" id="GO:0046527">
    <property type="term" value="F:glucosyltransferase activity"/>
    <property type="evidence" value="ECO:0007669"/>
    <property type="project" value="TreeGrafter"/>
</dbReference>
<comment type="subcellular location">
    <subcellularLocation>
        <location evidence="1">Endoplasmic reticulum lumen</location>
    </subcellularLocation>
</comment>
<dbReference type="EMBL" id="CVRI01000055">
    <property type="protein sequence ID" value="CRL01387.1"/>
    <property type="molecule type" value="Genomic_DNA"/>
</dbReference>
<dbReference type="InterPro" id="IPR051091">
    <property type="entry name" value="O-Glucosyltr/Glycosyltrsf_90"/>
</dbReference>
<feature type="signal peptide" evidence="3">
    <location>
        <begin position="1"/>
        <end position="18"/>
    </location>
</feature>
<dbReference type="STRING" id="568069.A0A1J1IMD6"/>
<dbReference type="AlphaFoldDB" id="A0A1J1IMD6"/>
<dbReference type="SMART" id="SM00672">
    <property type="entry name" value="CAP10"/>
    <property type="match status" value="1"/>
</dbReference>
<evidence type="ECO:0000259" key="4">
    <source>
        <dbReference type="SMART" id="SM00672"/>
    </source>
</evidence>
<evidence type="ECO:0000313" key="5">
    <source>
        <dbReference type="EMBL" id="CRL01387.1"/>
    </source>
</evidence>
<dbReference type="GO" id="GO:0005788">
    <property type="term" value="C:endoplasmic reticulum lumen"/>
    <property type="evidence" value="ECO:0007669"/>
    <property type="project" value="UniProtKB-SubCell"/>
</dbReference>
<gene>
    <name evidence="5" type="ORF">CLUMA_CG014350</name>
</gene>
<dbReference type="PANTHER" id="PTHR12203">
    <property type="entry name" value="KDEL LYS-ASP-GLU-LEU CONTAINING - RELATED"/>
    <property type="match status" value="1"/>
</dbReference>
<dbReference type="OrthoDB" id="541052at2759"/>
<feature type="chain" id="PRO_5012949833" evidence="3">
    <location>
        <begin position="19"/>
        <end position="483"/>
    </location>
</feature>